<gene>
    <name evidence="1" type="ORF">M9Y10_042335</name>
</gene>
<accession>A0ABR2GQG2</accession>
<evidence type="ECO:0000313" key="2">
    <source>
        <dbReference type="Proteomes" id="UP001470230"/>
    </source>
</evidence>
<dbReference type="SUPFAM" id="SSF50969">
    <property type="entry name" value="YVTN repeat-like/Quinoprotein amine dehydrogenase"/>
    <property type="match status" value="1"/>
</dbReference>
<dbReference type="InterPro" id="IPR015943">
    <property type="entry name" value="WD40/YVTN_repeat-like_dom_sf"/>
</dbReference>
<organism evidence="1 2">
    <name type="scientific">Tritrichomonas musculus</name>
    <dbReference type="NCBI Taxonomy" id="1915356"/>
    <lineage>
        <taxon>Eukaryota</taxon>
        <taxon>Metamonada</taxon>
        <taxon>Parabasalia</taxon>
        <taxon>Tritrichomonadida</taxon>
        <taxon>Tritrichomonadidae</taxon>
        <taxon>Tritrichomonas</taxon>
    </lineage>
</organism>
<proteinExistence type="predicted"/>
<dbReference type="Proteomes" id="UP001470230">
    <property type="component" value="Unassembled WGS sequence"/>
</dbReference>
<name>A0ABR2GQG2_9EUKA</name>
<protein>
    <submittedName>
        <fullName evidence="1">Uncharacterized protein</fullName>
    </submittedName>
</protein>
<sequence>MIQSKWKIPFKKLTIENSTNFSFNPNSSKIAYSTQDGSVYLWSLYNQSFNLNYDSNRPSKLNENQVQIFESGSEVVHLFWLNDYTQLCAIKRGGELFLWSTEDNSSFKTKISDLIDVDSLEFDDLTKTLLCINGKFLINIEFCVLSPPLCMTSMSLFHISTGKMIASVHQNSNTQFNDILALPPQIFPIKMAVESMDSDLAIYGGNCLVTITENKLFLKPLSDLTAMAWCNRKLYVFCTSNLKSKRSSSTLTVFSNELVNVGSISSPHLASSVSASPNNNRIVITNNHFLTVFDFDANKPIKKPPTSKFMESHIGWEDFAVSITTFTVPEAIITAICGFNDDVWLHLRTRTSAGRCSTPFNFEFTRTINNSECCPQKVEDHVNSKLDGKRDELNDSDDESDKFDFENIVVSFPSYNVIDIDVDKIWRQPKLDLIFVKKSSTVSIYTSFQSSLYSFEISNTDRSGENKGLQIYQKSDKPLCSMGPDFIFLRQDFVFGLFPFTTLDFAFHAMKEELAKSPFRCFVFSSSLKNLDEFGALMSHLCVLGLQQGLVLEYVDFMKHFKSNEIIEILSKFDKSTLAVLTTTFSVDDENFIEISRLFGSFDTDLQIQILTTSSPSEFLKIIHNNEYKKVFLKSDNVTFLSKVIDSLIMSMEWSKLERFCHILLNEKVDIDLPSKLNSFNELSKLPFGQTLRIIEKDDLKWSSDQNQKDLLKNLGFAFTAADLGQWAAACFGVSGDESKCKFILLDKPEIINDVDKFVKDKENIEQEQMICFLKKIIDGILNDI</sequence>
<dbReference type="EMBL" id="JAPFFF010000078">
    <property type="protein sequence ID" value="KAK8835622.1"/>
    <property type="molecule type" value="Genomic_DNA"/>
</dbReference>
<dbReference type="InterPro" id="IPR011044">
    <property type="entry name" value="Quino_amine_DH_bsu"/>
</dbReference>
<comment type="caution">
    <text evidence="1">The sequence shown here is derived from an EMBL/GenBank/DDBJ whole genome shotgun (WGS) entry which is preliminary data.</text>
</comment>
<evidence type="ECO:0000313" key="1">
    <source>
        <dbReference type="EMBL" id="KAK8835622.1"/>
    </source>
</evidence>
<reference evidence="1 2" key="1">
    <citation type="submission" date="2024-04" db="EMBL/GenBank/DDBJ databases">
        <title>Tritrichomonas musculus Genome.</title>
        <authorList>
            <person name="Alves-Ferreira E."/>
            <person name="Grigg M."/>
            <person name="Lorenzi H."/>
            <person name="Galac M."/>
        </authorList>
    </citation>
    <scope>NUCLEOTIDE SEQUENCE [LARGE SCALE GENOMIC DNA]</scope>
    <source>
        <strain evidence="1 2">EAF2021</strain>
    </source>
</reference>
<keyword evidence="2" id="KW-1185">Reference proteome</keyword>
<dbReference type="Gene3D" id="2.130.10.10">
    <property type="entry name" value="YVTN repeat-like/Quinoprotein amine dehydrogenase"/>
    <property type="match status" value="1"/>
</dbReference>